<evidence type="ECO:0000256" key="1">
    <source>
        <dbReference type="ARBA" id="ARBA00006926"/>
    </source>
</evidence>
<dbReference type="InterPro" id="IPR036249">
    <property type="entry name" value="Thioredoxin-like_sf"/>
</dbReference>
<name>T1C6C9_9ZZZZ</name>
<dbReference type="FunFam" id="3.40.30.10:FF:000010">
    <property type="entry name" value="Glutathione peroxidase"/>
    <property type="match status" value="1"/>
</dbReference>
<protein>
    <submittedName>
        <fullName evidence="4">Glutathione peroxidase</fullName>
        <ecNumber evidence="4">1.-.-.-</ecNumber>
    </submittedName>
</protein>
<dbReference type="GO" id="GO:0004601">
    <property type="term" value="F:peroxidase activity"/>
    <property type="evidence" value="ECO:0007669"/>
    <property type="project" value="UniProtKB-KW"/>
</dbReference>
<dbReference type="InterPro" id="IPR000889">
    <property type="entry name" value="Glutathione_peroxidase"/>
</dbReference>
<reference evidence="4" key="2">
    <citation type="journal article" date="2014" name="ISME J.">
        <title>Microbial stratification in low pH oxic and suboxic macroscopic growths along an acid mine drainage.</title>
        <authorList>
            <person name="Mendez-Garcia C."/>
            <person name="Mesa V."/>
            <person name="Sprenger R.R."/>
            <person name="Richter M."/>
            <person name="Diez M.S."/>
            <person name="Solano J."/>
            <person name="Bargiela R."/>
            <person name="Golyshina O.V."/>
            <person name="Manteca A."/>
            <person name="Ramos J.L."/>
            <person name="Gallego J.R."/>
            <person name="Llorente I."/>
            <person name="Martins Dos Santos V.A."/>
            <person name="Jensen O.N."/>
            <person name="Pelaez A.I."/>
            <person name="Sanchez J."/>
            <person name="Ferrer M."/>
        </authorList>
    </citation>
    <scope>NUCLEOTIDE SEQUENCE</scope>
</reference>
<dbReference type="Pfam" id="PF00255">
    <property type="entry name" value="GSHPx"/>
    <property type="match status" value="1"/>
</dbReference>
<dbReference type="PIRSF" id="PIRSF000303">
    <property type="entry name" value="Glutathion_perox"/>
    <property type="match status" value="1"/>
</dbReference>
<comment type="caution">
    <text evidence="4">The sequence shown here is derived from an EMBL/GenBank/DDBJ whole genome shotgun (WGS) entry which is preliminary data.</text>
</comment>
<evidence type="ECO:0000256" key="2">
    <source>
        <dbReference type="ARBA" id="ARBA00022559"/>
    </source>
</evidence>
<dbReference type="PRINTS" id="PR01011">
    <property type="entry name" value="GLUTPROXDASE"/>
</dbReference>
<dbReference type="EC" id="1.-.-.-" evidence="4"/>
<dbReference type="EMBL" id="AUZY01001054">
    <property type="protein sequence ID" value="EQD76443.1"/>
    <property type="molecule type" value="Genomic_DNA"/>
</dbReference>
<dbReference type="SUPFAM" id="SSF52833">
    <property type="entry name" value="Thioredoxin-like"/>
    <property type="match status" value="1"/>
</dbReference>
<accession>T1C6C9</accession>
<evidence type="ECO:0000313" key="4">
    <source>
        <dbReference type="EMBL" id="EQD76443.1"/>
    </source>
</evidence>
<dbReference type="CDD" id="cd00340">
    <property type="entry name" value="GSH_Peroxidase"/>
    <property type="match status" value="1"/>
</dbReference>
<organism evidence="4">
    <name type="scientific">mine drainage metagenome</name>
    <dbReference type="NCBI Taxonomy" id="410659"/>
    <lineage>
        <taxon>unclassified sequences</taxon>
        <taxon>metagenomes</taxon>
        <taxon>ecological metagenomes</taxon>
    </lineage>
</organism>
<evidence type="ECO:0000256" key="3">
    <source>
        <dbReference type="ARBA" id="ARBA00023002"/>
    </source>
</evidence>
<comment type="similarity">
    <text evidence="1">Belongs to the glutathione peroxidase family.</text>
</comment>
<dbReference type="PROSITE" id="PS00460">
    <property type="entry name" value="GLUTATHIONE_PEROXID_1"/>
    <property type="match status" value="1"/>
</dbReference>
<gene>
    <name evidence="4" type="ORF">B1B_01665</name>
</gene>
<keyword evidence="2 4" id="KW-0575">Peroxidase</keyword>
<dbReference type="Gene3D" id="3.40.30.10">
    <property type="entry name" value="Glutaredoxin"/>
    <property type="match status" value="1"/>
</dbReference>
<dbReference type="GO" id="GO:0034599">
    <property type="term" value="P:cellular response to oxidative stress"/>
    <property type="evidence" value="ECO:0007669"/>
    <property type="project" value="TreeGrafter"/>
</dbReference>
<dbReference type="AlphaFoldDB" id="T1C6C9"/>
<dbReference type="InterPro" id="IPR029759">
    <property type="entry name" value="GPX_AS"/>
</dbReference>
<keyword evidence="3 4" id="KW-0560">Oxidoreductase</keyword>
<dbReference type="PANTHER" id="PTHR11592:SF78">
    <property type="entry name" value="GLUTATHIONE PEROXIDASE"/>
    <property type="match status" value="1"/>
</dbReference>
<proteinExistence type="inferred from homology"/>
<sequence length="165" mass="18386">MNALDAISIRSLAGEPLTLAGLRGQVLLIVNVASHCGYTPQYAGLEALYRRHRAQGFTIVGVPCNQFGAQEPGTASEIQTFCRTRYEVSFPLTEKIEVNGAGRHPLYRWLTDSAQGHPGDIRWNFEKFLIGREGQVVTRWASDITPEALESELTRWIVRTDRGAE</sequence>
<dbReference type="PROSITE" id="PS51355">
    <property type="entry name" value="GLUTATHIONE_PEROXID_3"/>
    <property type="match status" value="1"/>
</dbReference>
<dbReference type="PANTHER" id="PTHR11592">
    <property type="entry name" value="GLUTATHIONE PEROXIDASE"/>
    <property type="match status" value="1"/>
</dbReference>
<reference evidence="4" key="1">
    <citation type="submission" date="2013-08" db="EMBL/GenBank/DDBJ databases">
        <authorList>
            <person name="Mendez C."/>
            <person name="Richter M."/>
            <person name="Ferrer M."/>
            <person name="Sanchez J."/>
        </authorList>
    </citation>
    <scope>NUCLEOTIDE SEQUENCE</scope>
</reference>